<name>A0AB40A898_DROSZ</name>
<reference evidence="4 5" key="1">
    <citation type="submission" date="2025-05" db="UniProtKB">
        <authorList>
            <consortium name="RefSeq"/>
        </authorList>
    </citation>
    <scope>NUCLEOTIDE SEQUENCE [LARGE SCALE GENOMIC DNA]</scope>
</reference>
<dbReference type="PANTHER" id="PTHR45721">
    <property type="entry name" value="LAMIN DM0-RELATED"/>
    <property type="match status" value="1"/>
</dbReference>
<dbReference type="GO" id="GO:0005652">
    <property type="term" value="C:nuclear lamina"/>
    <property type="evidence" value="ECO:0007669"/>
    <property type="project" value="TreeGrafter"/>
</dbReference>
<dbReference type="AlphaFoldDB" id="A0AB40A898"/>
<protein>
    <submittedName>
        <fullName evidence="5 6">Paramyosin isoform X1</fullName>
    </submittedName>
</protein>
<dbReference type="GO" id="GO:0005200">
    <property type="term" value="F:structural constituent of cytoskeleton"/>
    <property type="evidence" value="ECO:0007669"/>
    <property type="project" value="TreeGrafter"/>
</dbReference>
<feature type="compositionally biased region" description="Polar residues" evidence="3">
    <location>
        <begin position="859"/>
        <end position="884"/>
    </location>
</feature>
<feature type="coiled-coil region" evidence="2">
    <location>
        <begin position="623"/>
        <end position="713"/>
    </location>
</feature>
<dbReference type="InterPro" id="IPR031843">
    <property type="entry name" value="Yuri_gagarin"/>
</dbReference>
<feature type="compositionally biased region" description="Polar residues" evidence="3">
    <location>
        <begin position="34"/>
        <end position="64"/>
    </location>
</feature>
<evidence type="ECO:0000256" key="2">
    <source>
        <dbReference type="SAM" id="Coils"/>
    </source>
</evidence>
<sequence length="906" mass="103863">MSSRGTGFVLNAQSMGLNISRPPSPSPPPASSRCQESQQSNASQLDVLTGEGSSLEASTQSQCNSSTESISTDYYRCLLQKLPDANDDGKMNFELNNIFLKRLEEIDSLDGQGGDAMYTSQLRLVTYQEWVDFLLHVNHVILGNMSDLEEEAYGKIMDCFQSAQGEQQQALEVNRKLQKDICKLIKLVQTAHHRGIWDLKGLSLETMTVKELMGVGEDEPLPESESEKMAECMKSLVSEMAAKHDELCHLKSQISALDEVIITARQKLLLKDQCIAQLHQQLQEITECFATMSEHTKGVGHSTNVNSTGDLEHDQAKAEEFASDTLTADRTNNMLENLTMQDSQESEMLRMLNRELNELFDLHHKQDYQAMECSRKRLSCFFEKLTSERDDTVKKLESIRSHLRILQSDIDQSWLNSVNPRTGPGDPDTQMLEALRRRMHNLSQSNRELHGKYQRLDTESKIKISELQARIESESGFSQRNSDILKEIAEMICKLGSVEFSYNEIYEESSTENPFCAAIMEIIEQRSEQEQKQMACNEHLACQIQGLQNNLKDRDNQIDQLQSMIRSYSDFSENNRLKGEIHELKQKNCDLSRQVREMATLLNNREEQRVELCTKHGHLVTSFENQCQELKATNRRVQSLQSKLDQLEQLQDELRTERKMLREEVIALKEKEAVSAGRERALQDQQKNFHLEVEKQRQTISELHAQLRLEEARFHESQRQMDEVMKSVRQDMRASEAKHQQVVTRLKQQTEVNQQQDQIIGSFRKWKDAQVRADDAMRQCAKRAEEHIHMLLEENQALAEDYRNLFRDHTLLETEMYRVKQAVNYASSSSLACPPQMSGRRTNAEAGNDMDRRLQNLTSTSQRISNQNRTLNEQFCNPLSSRSPSGIGRPVAESTLRPKGSSDDLS</sequence>
<dbReference type="RefSeq" id="XP_070852490.1">
    <property type="nucleotide sequence ID" value="XM_070996389.1"/>
</dbReference>
<dbReference type="Pfam" id="PF15934">
    <property type="entry name" value="Yuri_gagarin"/>
    <property type="match status" value="1"/>
</dbReference>
<keyword evidence="4" id="KW-1185">Reference proteome</keyword>
<dbReference type="GO" id="GO:0031507">
    <property type="term" value="P:heterochromatin formation"/>
    <property type="evidence" value="ECO:0007669"/>
    <property type="project" value="TreeGrafter"/>
</dbReference>
<evidence type="ECO:0000256" key="3">
    <source>
        <dbReference type="SAM" id="MobiDB-lite"/>
    </source>
</evidence>
<feature type="coiled-coil region" evidence="2">
    <location>
        <begin position="537"/>
        <end position="564"/>
    </location>
</feature>
<dbReference type="GO" id="GO:0006998">
    <property type="term" value="P:nuclear envelope organization"/>
    <property type="evidence" value="ECO:0007669"/>
    <property type="project" value="TreeGrafter"/>
</dbReference>
<feature type="region of interest" description="Disordered" evidence="3">
    <location>
        <begin position="859"/>
        <end position="906"/>
    </location>
</feature>
<keyword evidence="1 2" id="KW-0175">Coiled coil</keyword>
<dbReference type="PANTHER" id="PTHR45721:SF11">
    <property type="entry name" value="LAMIN DM0-RELATED"/>
    <property type="match status" value="1"/>
</dbReference>
<organism evidence="4 5">
    <name type="scientific">Drosophila suzukii</name>
    <name type="common">Spotted-wing drosophila fruit fly</name>
    <dbReference type="NCBI Taxonomy" id="28584"/>
    <lineage>
        <taxon>Eukaryota</taxon>
        <taxon>Metazoa</taxon>
        <taxon>Ecdysozoa</taxon>
        <taxon>Arthropoda</taxon>
        <taxon>Hexapoda</taxon>
        <taxon>Insecta</taxon>
        <taxon>Pterygota</taxon>
        <taxon>Neoptera</taxon>
        <taxon>Endopterygota</taxon>
        <taxon>Diptera</taxon>
        <taxon>Brachycera</taxon>
        <taxon>Muscomorpha</taxon>
        <taxon>Ephydroidea</taxon>
        <taxon>Drosophilidae</taxon>
        <taxon>Drosophila</taxon>
        <taxon>Sophophora</taxon>
    </lineage>
</organism>
<gene>
    <name evidence="5 6" type="primary">yuri</name>
</gene>
<dbReference type="GO" id="GO:0051664">
    <property type="term" value="P:nuclear pore localization"/>
    <property type="evidence" value="ECO:0007669"/>
    <property type="project" value="TreeGrafter"/>
</dbReference>
<accession>A0AB40A898</accession>
<dbReference type="GO" id="GO:0007097">
    <property type="term" value="P:nuclear migration"/>
    <property type="evidence" value="ECO:0007669"/>
    <property type="project" value="TreeGrafter"/>
</dbReference>
<evidence type="ECO:0000313" key="6">
    <source>
        <dbReference type="RefSeq" id="XP_070852490.1"/>
    </source>
</evidence>
<feature type="region of interest" description="Disordered" evidence="3">
    <location>
        <begin position="11"/>
        <end position="64"/>
    </location>
</feature>
<evidence type="ECO:0000313" key="5">
    <source>
        <dbReference type="RefSeq" id="XP_036673459.2"/>
    </source>
</evidence>
<dbReference type="RefSeq" id="XP_036673459.2">
    <property type="nucleotide sequence ID" value="XM_036817564.3"/>
</dbReference>
<dbReference type="Proteomes" id="UP001652628">
    <property type="component" value="Chromosome 2L"/>
</dbReference>
<evidence type="ECO:0000256" key="1">
    <source>
        <dbReference type="ARBA" id="ARBA00023054"/>
    </source>
</evidence>
<proteinExistence type="predicted"/>
<evidence type="ECO:0000313" key="4">
    <source>
        <dbReference type="Proteomes" id="UP001652628"/>
    </source>
</evidence>
<dbReference type="GO" id="GO:0090435">
    <property type="term" value="P:protein localization to nuclear envelope"/>
    <property type="evidence" value="ECO:0007669"/>
    <property type="project" value="TreeGrafter"/>
</dbReference>
<feature type="region of interest" description="Disordered" evidence="3">
    <location>
        <begin position="828"/>
        <end position="847"/>
    </location>
</feature>
<dbReference type="GeneID" id="108021232"/>